<protein>
    <submittedName>
        <fullName evidence="2">Uncharacterized protein</fullName>
    </submittedName>
</protein>
<dbReference type="Proteomes" id="UP001552299">
    <property type="component" value="Unassembled WGS sequence"/>
</dbReference>
<proteinExistence type="predicted"/>
<evidence type="ECO:0000256" key="1">
    <source>
        <dbReference type="SAM" id="MobiDB-lite"/>
    </source>
</evidence>
<evidence type="ECO:0000313" key="2">
    <source>
        <dbReference type="EMBL" id="KAL0928680.1"/>
    </source>
</evidence>
<accession>A0ABD0VUP7</accession>
<dbReference type="EMBL" id="JANQDX010000001">
    <property type="protein sequence ID" value="KAL0928680.1"/>
    <property type="molecule type" value="Genomic_DNA"/>
</dbReference>
<dbReference type="AlphaFoldDB" id="A0ABD0VUP7"/>
<gene>
    <name evidence="2" type="ORF">M5K25_000592</name>
</gene>
<reference evidence="2 3" key="1">
    <citation type="journal article" date="2024" name="Plant Biotechnol. J.">
        <title>Dendrobium thyrsiflorum genome and its molecular insights into genes involved in important horticultural traits.</title>
        <authorList>
            <person name="Chen B."/>
            <person name="Wang J.Y."/>
            <person name="Zheng P.J."/>
            <person name="Li K.L."/>
            <person name="Liang Y.M."/>
            <person name="Chen X.F."/>
            <person name="Zhang C."/>
            <person name="Zhao X."/>
            <person name="He X."/>
            <person name="Zhang G.Q."/>
            <person name="Liu Z.J."/>
            <person name="Xu Q."/>
        </authorList>
    </citation>
    <scope>NUCLEOTIDE SEQUENCE [LARGE SCALE GENOMIC DNA]</scope>
    <source>
        <strain evidence="2">GZMU011</strain>
    </source>
</reference>
<organism evidence="2 3">
    <name type="scientific">Dendrobium thyrsiflorum</name>
    <name type="common">Pinecone-like raceme dendrobium</name>
    <name type="synonym">Orchid</name>
    <dbReference type="NCBI Taxonomy" id="117978"/>
    <lineage>
        <taxon>Eukaryota</taxon>
        <taxon>Viridiplantae</taxon>
        <taxon>Streptophyta</taxon>
        <taxon>Embryophyta</taxon>
        <taxon>Tracheophyta</taxon>
        <taxon>Spermatophyta</taxon>
        <taxon>Magnoliopsida</taxon>
        <taxon>Liliopsida</taxon>
        <taxon>Asparagales</taxon>
        <taxon>Orchidaceae</taxon>
        <taxon>Epidendroideae</taxon>
        <taxon>Malaxideae</taxon>
        <taxon>Dendrobiinae</taxon>
        <taxon>Dendrobium</taxon>
    </lineage>
</organism>
<name>A0ABD0VUP7_DENTH</name>
<keyword evidence="3" id="KW-1185">Reference proteome</keyword>
<evidence type="ECO:0000313" key="3">
    <source>
        <dbReference type="Proteomes" id="UP001552299"/>
    </source>
</evidence>
<comment type="caution">
    <text evidence="2">The sequence shown here is derived from an EMBL/GenBank/DDBJ whole genome shotgun (WGS) entry which is preliminary data.</text>
</comment>
<feature type="region of interest" description="Disordered" evidence="1">
    <location>
        <begin position="1"/>
        <end position="22"/>
    </location>
</feature>
<sequence length="100" mass="11612">MIFYEPLSSSKPCLSDKEHEERSRNLFGHESTPYLRCADPPVLSCEAQFDQTFDQNLLPWYQISESYLDRHSGLEQVQVLEALPFLPLSPLPQQLYMGTY</sequence>